<organism evidence="2">
    <name type="scientific">Termitomyces sp</name>
    <dbReference type="NCBI Taxonomy" id="1916073"/>
    <lineage>
        <taxon>Eukaryota</taxon>
        <taxon>Fungi</taxon>
        <taxon>Dikarya</taxon>
        <taxon>Basidiomycota</taxon>
        <taxon>Agaricomycotina</taxon>
        <taxon>Agaricomycetes</taxon>
        <taxon>Agaricomycetidae</taxon>
        <taxon>Agaricales</taxon>
        <taxon>Tricholomatineae</taxon>
        <taxon>Lyophyllaceae</taxon>
        <taxon>Termitomyces</taxon>
    </lineage>
</organism>
<keyword evidence="1" id="KW-0813">Transport</keyword>
<sequence>MTTTLFLNFLALGTLLTSVFTITSINPVISVILLIATFVQASLYLIFIGINFVGISYIIIYVGAIAVLFLFVIMMIDINISELQDTGDQFTKNLPLAICIVVLFIFIFFNIIPLFINLPIKSSLFIDINKSYLNNIDSLFLVSNNMYEDLILALDIYYKNINLTSDLTITSISQISSLGHSLYLEDGVLLIILSVILLLAMFATIIISRTPRPSPFKGEGPGQGARARNK</sequence>
<dbReference type="Gene3D" id="1.20.120.1200">
    <property type="entry name" value="NADH-ubiquinone/plastoquinone oxidoreductase chain 6, subunit NuoJ"/>
    <property type="match status" value="1"/>
</dbReference>
<keyword evidence="1" id="KW-0830">Ubiquinone</keyword>
<name>A0A386TYF7_9AGAR</name>
<dbReference type="GO" id="GO:0031966">
    <property type="term" value="C:mitochondrial membrane"/>
    <property type="evidence" value="ECO:0007669"/>
    <property type="project" value="UniProtKB-SubCell"/>
</dbReference>
<gene>
    <name evidence="2" type="ORF">C0995_000103</name>
</gene>
<keyword evidence="1" id="KW-0520">NAD</keyword>
<evidence type="ECO:0000256" key="1">
    <source>
        <dbReference type="RuleBase" id="RU004430"/>
    </source>
</evidence>
<dbReference type="InterPro" id="IPR001457">
    <property type="entry name" value="NADH_UbQ/plastoQ_OxRdtase_su6"/>
</dbReference>
<dbReference type="PANTHER" id="PTHR33269">
    <property type="entry name" value="NADH-UBIQUINONE OXIDOREDUCTASE CHAIN 6"/>
    <property type="match status" value="1"/>
</dbReference>
<accession>A0A386TYF7</accession>
<reference evidence="2" key="1">
    <citation type="submission" date="2018-08" db="EMBL/GenBank/DDBJ databases">
        <title>Comparative mitochondrial genomics of the basidiomycete Termitomyces.</title>
        <authorList>
            <person name="Nieuwenhuis M."/>
        </authorList>
    </citation>
    <scope>NUCLEOTIDE SEQUENCE</scope>
    <source>
        <strain evidence="2">Mi166</strain>
    </source>
</reference>
<keyword evidence="1" id="KW-1278">Translocase</keyword>
<dbReference type="InterPro" id="IPR042106">
    <property type="entry name" value="Nuo/plastoQ_OxRdtase_6_NuoJ"/>
</dbReference>
<comment type="subcellular location">
    <subcellularLocation>
        <location evidence="1">Mitochondrion membrane</location>
        <topology evidence="1">Multi-pass membrane protein</topology>
    </subcellularLocation>
</comment>
<dbReference type="Pfam" id="PF00499">
    <property type="entry name" value="Oxidored_q3"/>
    <property type="match status" value="1"/>
</dbReference>
<comment type="catalytic activity">
    <reaction evidence="1">
        <text>a ubiquinone + NADH + 5 H(+)(in) = a ubiquinol + NAD(+) + 4 H(+)(out)</text>
        <dbReference type="Rhea" id="RHEA:29091"/>
        <dbReference type="Rhea" id="RHEA-COMP:9565"/>
        <dbReference type="Rhea" id="RHEA-COMP:9566"/>
        <dbReference type="ChEBI" id="CHEBI:15378"/>
        <dbReference type="ChEBI" id="CHEBI:16389"/>
        <dbReference type="ChEBI" id="CHEBI:17976"/>
        <dbReference type="ChEBI" id="CHEBI:57540"/>
        <dbReference type="ChEBI" id="CHEBI:57945"/>
        <dbReference type="EC" id="7.1.1.2"/>
    </reaction>
</comment>
<keyword evidence="1" id="KW-0249">Electron transport</keyword>
<dbReference type="EMBL" id="MH725795">
    <property type="protein sequence ID" value="AYE93250.1"/>
    <property type="molecule type" value="Genomic_DNA"/>
</dbReference>
<proteinExistence type="inferred from homology"/>
<keyword evidence="1 2" id="KW-0496">Mitochondrion</keyword>
<comment type="similarity">
    <text evidence="1">Belongs to the complex I subunit 6 family.</text>
</comment>
<dbReference type="AlphaFoldDB" id="A0A386TYF7"/>
<geneLocation type="mitochondrion" evidence="2"/>
<evidence type="ECO:0000313" key="2">
    <source>
        <dbReference type="EMBL" id="AYE93250.1"/>
    </source>
</evidence>
<dbReference type="PANTHER" id="PTHR33269:SF17">
    <property type="entry name" value="NADH-UBIQUINONE OXIDOREDUCTASE CHAIN 6"/>
    <property type="match status" value="1"/>
</dbReference>
<comment type="function">
    <text evidence="1">Core subunit of the mitochondrial membrane respiratory chain NADH dehydrogenase (Complex I) which catalyzes electron transfer from NADH through the respiratory chain, using ubiquinone as an electron acceptor. Essential for the catalytic activity and assembly of complex I.</text>
</comment>
<keyword evidence="1" id="KW-0679">Respiratory chain</keyword>
<protein>
    <recommendedName>
        <fullName evidence="1">NADH-ubiquinone oxidoreductase chain 6</fullName>
        <ecNumber evidence="1">7.1.1.2</ecNumber>
    </recommendedName>
</protein>
<dbReference type="GO" id="GO:0008137">
    <property type="term" value="F:NADH dehydrogenase (ubiquinone) activity"/>
    <property type="evidence" value="ECO:0007669"/>
    <property type="project" value="UniProtKB-UniRule"/>
</dbReference>
<dbReference type="EC" id="7.1.1.2" evidence="1"/>